<evidence type="ECO:0000313" key="13">
    <source>
        <dbReference type="Proteomes" id="UP000509626"/>
    </source>
</evidence>
<name>A0A7D5LBS3_9EURY</name>
<gene>
    <name evidence="12" type="ORF">HUG12_13960</name>
</gene>
<feature type="modified residue" description="4-aspartylphosphate" evidence="7">
    <location>
        <position position="65"/>
    </location>
</feature>
<evidence type="ECO:0000256" key="1">
    <source>
        <dbReference type="ARBA" id="ARBA00000085"/>
    </source>
</evidence>
<evidence type="ECO:0000256" key="7">
    <source>
        <dbReference type="PROSITE-ProRule" id="PRU00169"/>
    </source>
</evidence>
<comment type="catalytic activity">
    <reaction evidence="1">
        <text>ATP + protein L-histidine = ADP + protein N-phospho-L-histidine.</text>
        <dbReference type="EC" id="2.7.13.3"/>
    </reaction>
</comment>
<dbReference type="Gene3D" id="3.30.450.40">
    <property type="match status" value="2"/>
</dbReference>
<organism evidence="12 13">
    <name type="scientific">Halorarum salinum</name>
    <dbReference type="NCBI Taxonomy" id="2743089"/>
    <lineage>
        <taxon>Archaea</taxon>
        <taxon>Methanobacteriati</taxon>
        <taxon>Methanobacteriota</taxon>
        <taxon>Stenosarchaea group</taxon>
        <taxon>Halobacteria</taxon>
        <taxon>Halobacteriales</taxon>
        <taxon>Haloferacaceae</taxon>
        <taxon>Halorarum</taxon>
    </lineage>
</organism>
<dbReference type="SMART" id="SM00091">
    <property type="entry name" value="PAS"/>
    <property type="match status" value="1"/>
</dbReference>
<dbReference type="InterPro" id="IPR050736">
    <property type="entry name" value="Sensor_HK_Regulatory"/>
</dbReference>
<dbReference type="PANTHER" id="PTHR43711">
    <property type="entry name" value="TWO-COMPONENT HISTIDINE KINASE"/>
    <property type="match status" value="1"/>
</dbReference>
<evidence type="ECO:0000313" key="12">
    <source>
        <dbReference type="EMBL" id="QLG62771.1"/>
    </source>
</evidence>
<dbReference type="EMBL" id="CP058579">
    <property type="protein sequence ID" value="QLG62771.1"/>
    <property type="molecule type" value="Genomic_DNA"/>
</dbReference>
<dbReference type="SMART" id="SM00388">
    <property type="entry name" value="HisKA"/>
    <property type="match status" value="1"/>
</dbReference>
<evidence type="ECO:0000256" key="6">
    <source>
        <dbReference type="ARBA" id="ARBA00023012"/>
    </source>
</evidence>
<dbReference type="GO" id="GO:0000155">
    <property type="term" value="F:phosphorelay sensor kinase activity"/>
    <property type="evidence" value="ECO:0007669"/>
    <property type="project" value="InterPro"/>
</dbReference>
<dbReference type="InterPro" id="IPR036097">
    <property type="entry name" value="HisK_dim/P_sf"/>
</dbReference>
<feature type="domain" description="PAC" evidence="11">
    <location>
        <begin position="225"/>
        <end position="277"/>
    </location>
</feature>
<evidence type="ECO:0000256" key="4">
    <source>
        <dbReference type="ARBA" id="ARBA00022679"/>
    </source>
</evidence>
<dbReference type="InterPro" id="IPR035965">
    <property type="entry name" value="PAS-like_dom_sf"/>
</dbReference>
<dbReference type="PROSITE" id="PS50109">
    <property type="entry name" value="HIS_KIN"/>
    <property type="match status" value="1"/>
</dbReference>
<dbReference type="GeneID" id="56038585"/>
<feature type="domain" description="Histidine kinase" evidence="8">
    <location>
        <begin position="611"/>
        <end position="799"/>
    </location>
</feature>
<dbReference type="PROSITE" id="PS50112">
    <property type="entry name" value="PAS"/>
    <property type="match status" value="1"/>
</dbReference>
<dbReference type="Pfam" id="PF01590">
    <property type="entry name" value="GAF"/>
    <property type="match status" value="1"/>
</dbReference>
<dbReference type="SUPFAM" id="SSF55781">
    <property type="entry name" value="GAF domain-like"/>
    <property type="match status" value="2"/>
</dbReference>
<dbReference type="Gene3D" id="3.30.565.10">
    <property type="entry name" value="Histidine kinase-like ATPase, C-terminal domain"/>
    <property type="match status" value="1"/>
</dbReference>
<dbReference type="PROSITE" id="PS50113">
    <property type="entry name" value="PAC"/>
    <property type="match status" value="1"/>
</dbReference>
<dbReference type="InterPro" id="IPR003661">
    <property type="entry name" value="HisK_dim/P_dom"/>
</dbReference>
<dbReference type="SUPFAM" id="SSF55785">
    <property type="entry name" value="PYP-like sensor domain (PAS domain)"/>
    <property type="match status" value="1"/>
</dbReference>
<dbReference type="CDD" id="cd00075">
    <property type="entry name" value="HATPase"/>
    <property type="match status" value="1"/>
</dbReference>
<proteinExistence type="predicted"/>
<dbReference type="InterPro" id="IPR036890">
    <property type="entry name" value="HATPase_C_sf"/>
</dbReference>
<dbReference type="Gene3D" id="3.30.450.20">
    <property type="entry name" value="PAS domain"/>
    <property type="match status" value="1"/>
</dbReference>
<dbReference type="InterPro" id="IPR003594">
    <property type="entry name" value="HATPase_dom"/>
</dbReference>
<evidence type="ECO:0000256" key="2">
    <source>
        <dbReference type="ARBA" id="ARBA00012438"/>
    </source>
</evidence>
<sequence>MTTSRSNGSERTVRCLYIDDDRELLELTRSVLESRRPAFDVETTPSPREGLRMLEERDFDAVVCDYQMPELDGLAVLESIRSRHGDDVPFVMFTGKGRREVAIDALNLGADRYVRKGGDPSSQHGALARAIEQEVEHDRTRRQLHRRDENLRIVLESIGDAVITTDVEGRVTRMNPVAEELTGWTTAEAVGRPLPNVFEIVGQEDREPEEDPARRVIERGETVGLANGTILIDRDGSERYVADSAAPIEDGDGDLVGVVIVFRDVTDGYRSRERARKQRRAIVDVSVDESITSGSLVEGARTITEAAAETLDVDRVGIWLFEDDNAVLRNVDLYERSTDAHESGRELVASEHPDYFDALETHRSIEAADARRDPRTAELSDPYLEPLGIRSLLDATLRSGGEVVGVVCHEHVGDRREWRDDERRFVGEIADQVLRLLSNARRNEYESTLKELHDIATDITTFDTPEDVCRRTIGVAETLLEFDRCVINLEEDGMLPIAAISSGMPPDGVTPMSVEEGIVGRTYRTGESILLADVREAEEANPQGPYRAALSIPIGDHGVFQTVSERTDAFDADDRELAELLVSHAAQALDQLEKERTLRRQNERLDEFASVVSHDLRNPLNVARGRLSLAREDCDSEHLDDVARAHDRMGTLIDDLLTLAREGRTAIETGPVDLGDAVETCRRTVDTADATLVADADLVVHADAGRLQQLLENLVRNAVEHAGPTVTIGVGGLDDGFYVEDDGPGIPPDRRGDVFDMGYSTAEGGTGFGLPIVERIADSHGWEVAVTEGVDGGVRVEISGVDVLDG</sequence>
<dbReference type="InterPro" id="IPR000700">
    <property type="entry name" value="PAS-assoc_C"/>
</dbReference>
<dbReference type="PROSITE" id="PS50110">
    <property type="entry name" value="RESPONSE_REGULATORY"/>
    <property type="match status" value="1"/>
</dbReference>
<dbReference type="InterPro" id="IPR003018">
    <property type="entry name" value="GAF"/>
</dbReference>
<dbReference type="Pfam" id="PF13185">
    <property type="entry name" value="GAF_2"/>
    <property type="match status" value="1"/>
</dbReference>
<dbReference type="Gene3D" id="1.10.287.130">
    <property type="match status" value="1"/>
</dbReference>
<dbReference type="InterPro" id="IPR004358">
    <property type="entry name" value="Sig_transdc_His_kin-like_C"/>
</dbReference>
<feature type="domain" description="PAS" evidence="10">
    <location>
        <begin position="147"/>
        <end position="220"/>
    </location>
</feature>
<evidence type="ECO:0000259" key="8">
    <source>
        <dbReference type="PROSITE" id="PS50109"/>
    </source>
</evidence>
<dbReference type="Gene3D" id="3.40.50.2300">
    <property type="match status" value="1"/>
</dbReference>
<reference evidence="12 13" key="1">
    <citation type="submission" date="2020-06" db="EMBL/GenBank/DDBJ databases">
        <title>NJ-3-1, isolated from saline soil.</title>
        <authorList>
            <person name="Cui H.L."/>
            <person name="Shi X."/>
        </authorList>
    </citation>
    <scope>NUCLEOTIDE SEQUENCE [LARGE SCALE GENOMIC DNA]</scope>
    <source>
        <strain evidence="12 13">NJ-3-1</strain>
    </source>
</reference>
<dbReference type="SUPFAM" id="SSF47384">
    <property type="entry name" value="Homodimeric domain of signal transducing histidine kinase"/>
    <property type="match status" value="1"/>
</dbReference>
<dbReference type="Pfam" id="PF02518">
    <property type="entry name" value="HATPase_c"/>
    <property type="match status" value="1"/>
</dbReference>
<dbReference type="OrthoDB" id="8127at2157"/>
<dbReference type="InterPro" id="IPR001789">
    <property type="entry name" value="Sig_transdc_resp-reg_receiver"/>
</dbReference>
<evidence type="ECO:0000256" key="3">
    <source>
        <dbReference type="ARBA" id="ARBA00022553"/>
    </source>
</evidence>
<dbReference type="SUPFAM" id="SSF55874">
    <property type="entry name" value="ATPase domain of HSP90 chaperone/DNA topoisomerase II/histidine kinase"/>
    <property type="match status" value="1"/>
</dbReference>
<keyword evidence="3 7" id="KW-0597">Phosphoprotein</keyword>
<dbReference type="RefSeq" id="WP_179269356.1">
    <property type="nucleotide sequence ID" value="NZ_CP058579.1"/>
</dbReference>
<evidence type="ECO:0000259" key="9">
    <source>
        <dbReference type="PROSITE" id="PS50110"/>
    </source>
</evidence>
<dbReference type="SUPFAM" id="SSF52172">
    <property type="entry name" value="CheY-like"/>
    <property type="match status" value="1"/>
</dbReference>
<dbReference type="SMART" id="SM00448">
    <property type="entry name" value="REC"/>
    <property type="match status" value="1"/>
</dbReference>
<dbReference type="Pfam" id="PF00072">
    <property type="entry name" value="Response_reg"/>
    <property type="match status" value="1"/>
</dbReference>
<keyword evidence="5" id="KW-0418">Kinase</keyword>
<evidence type="ECO:0000259" key="11">
    <source>
        <dbReference type="PROSITE" id="PS50113"/>
    </source>
</evidence>
<evidence type="ECO:0000256" key="5">
    <source>
        <dbReference type="ARBA" id="ARBA00022777"/>
    </source>
</evidence>
<keyword evidence="13" id="KW-1185">Reference proteome</keyword>
<dbReference type="AlphaFoldDB" id="A0A7D5LBS3"/>
<dbReference type="InterPro" id="IPR011006">
    <property type="entry name" value="CheY-like_superfamily"/>
</dbReference>
<dbReference type="SMART" id="SM00065">
    <property type="entry name" value="GAF"/>
    <property type="match status" value="2"/>
</dbReference>
<dbReference type="InterPro" id="IPR029016">
    <property type="entry name" value="GAF-like_dom_sf"/>
</dbReference>
<protein>
    <recommendedName>
        <fullName evidence="2">histidine kinase</fullName>
        <ecNumber evidence="2">2.7.13.3</ecNumber>
    </recommendedName>
</protein>
<keyword evidence="6" id="KW-0902">Two-component regulatory system</keyword>
<dbReference type="InterPro" id="IPR000014">
    <property type="entry name" value="PAS"/>
</dbReference>
<dbReference type="CDD" id="cd00130">
    <property type="entry name" value="PAS"/>
    <property type="match status" value="1"/>
</dbReference>
<dbReference type="Pfam" id="PF00512">
    <property type="entry name" value="HisKA"/>
    <property type="match status" value="1"/>
</dbReference>
<dbReference type="NCBIfam" id="TIGR00229">
    <property type="entry name" value="sensory_box"/>
    <property type="match status" value="1"/>
</dbReference>
<dbReference type="Proteomes" id="UP000509626">
    <property type="component" value="Chromosome"/>
</dbReference>
<dbReference type="InterPro" id="IPR005467">
    <property type="entry name" value="His_kinase_dom"/>
</dbReference>
<dbReference type="KEGG" id="halu:HUG12_13960"/>
<evidence type="ECO:0000259" key="10">
    <source>
        <dbReference type="PROSITE" id="PS50112"/>
    </source>
</evidence>
<dbReference type="InterPro" id="IPR013656">
    <property type="entry name" value="PAS_4"/>
</dbReference>
<dbReference type="PANTHER" id="PTHR43711:SF1">
    <property type="entry name" value="HISTIDINE KINASE 1"/>
    <property type="match status" value="1"/>
</dbReference>
<dbReference type="SMART" id="SM00387">
    <property type="entry name" value="HATPase_c"/>
    <property type="match status" value="1"/>
</dbReference>
<dbReference type="CDD" id="cd00082">
    <property type="entry name" value="HisKA"/>
    <property type="match status" value="1"/>
</dbReference>
<feature type="domain" description="Response regulatory" evidence="9">
    <location>
        <begin position="14"/>
        <end position="131"/>
    </location>
</feature>
<accession>A0A7D5LBS3</accession>
<dbReference type="PRINTS" id="PR00344">
    <property type="entry name" value="BCTRLSENSOR"/>
</dbReference>
<keyword evidence="4" id="KW-0808">Transferase</keyword>
<dbReference type="EC" id="2.7.13.3" evidence="2"/>
<dbReference type="Pfam" id="PF08448">
    <property type="entry name" value="PAS_4"/>
    <property type="match status" value="1"/>
</dbReference>
<dbReference type="CDD" id="cd00156">
    <property type="entry name" value="REC"/>
    <property type="match status" value="1"/>
</dbReference>